<protein>
    <submittedName>
        <fullName evidence="2">Uncharacterized protein</fullName>
    </submittedName>
</protein>
<organism evidence="2 3">
    <name type="scientific">Vitrella brassicaformis (strain CCMP3155)</name>
    <dbReference type="NCBI Taxonomy" id="1169540"/>
    <lineage>
        <taxon>Eukaryota</taxon>
        <taxon>Sar</taxon>
        <taxon>Alveolata</taxon>
        <taxon>Colpodellida</taxon>
        <taxon>Vitrellaceae</taxon>
        <taxon>Vitrella</taxon>
    </lineage>
</organism>
<dbReference type="EMBL" id="CDMY01000495">
    <property type="protein sequence ID" value="CEM17751.1"/>
    <property type="molecule type" value="Genomic_DNA"/>
</dbReference>
<gene>
    <name evidence="2" type="ORF">Vbra_16117</name>
</gene>
<dbReference type="AlphaFoldDB" id="A0A0G4FSV5"/>
<accession>A0A0G4FSV5</accession>
<dbReference type="Proteomes" id="UP000041254">
    <property type="component" value="Unassembled WGS sequence"/>
</dbReference>
<feature type="compositionally biased region" description="Low complexity" evidence="1">
    <location>
        <begin position="253"/>
        <end position="263"/>
    </location>
</feature>
<feature type="region of interest" description="Disordered" evidence="1">
    <location>
        <begin position="238"/>
        <end position="266"/>
    </location>
</feature>
<feature type="compositionally biased region" description="Low complexity" evidence="1">
    <location>
        <begin position="92"/>
        <end position="103"/>
    </location>
</feature>
<dbReference type="PhylomeDB" id="A0A0G4FSV5"/>
<name>A0A0G4FSV5_VITBC</name>
<dbReference type="VEuPathDB" id="CryptoDB:Vbra_16117"/>
<proteinExistence type="predicted"/>
<dbReference type="InParanoid" id="A0A0G4FSV5"/>
<reference evidence="2 3" key="1">
    <citation type="submission" date="2014-11" db="EMBL/GenBank/DDBJ databases">
        <authorList>
            <person name="Zhu J."/>
            <person name="Qi W."/>
            <person name="Song R."/>
        </authorList>
    </citation>
    <scope>NUCLEOTIDE SEQUENCE [LARGE SCALE GENOMIC DNA]</scope>
</reference>
<sequence length="645" mass="70302">MNVSQLKEQAAGVEQGLDQLLQLQSEVGACLSQIKQVDPANHPAEESSPESLQVHVQLSLAAAHVDSAVTQLSSVKSGLSGAVDALTATATPPAATSSAAANADGQSQARRPSYRLIHQSGNPPPVNKEGPARLRLSRDELASVFGHLQPWELTRHRRRLGTPLFHQSAANYTHLVIDCEDETARHMWETMPLDVAHKWGQRATNVREIKHRYPKWQESWCRGTWVAVVEGHARGRAAIARKKRREREGGEGTAAAAPGQGDQPADEGTLEVLSFEAVELDDSIDIPNPPPSSDLLPAPAAPIHLSALTTVDNIPREFLRARVGRQWRTPAVKSLITRDMASDLRSRVVSGLRAWLAEAIEELDLKGWDADMTADGLSVLPADGKSLAALRTLRGVRMDWSRPADIDRLREVMVARGVSRSIRELEIDMGWRMPSTNEYWERLQRVARLIDAIAHPEAVKKGVFALSNDGTCGQISAELLSRSSTGPAAAQKLINEYAKVAHTVVYSGGDEAVPAAITDDSFPAASTLLLFGGALANEAKKKRSVEIASHMPSLSCIETRGAPASALHDEFETFYSNVIATITSFNDELKGHKKTCVRVLNDALRTDFERRFMAQHAGISLLNGGPYKLSLDGDKLYVERRDIGI</sequence>
<evidence type="ECO:0000256" key="1">
    <source>
        <dbReference type="SAM" id="MobiDB-lite"/>
    </source>
</evidence>
<keyword evidence="3" id="KW-1185">Reference proteome</keyword>
<evidence type="ECO:0000313" key="3">
    <source>
        <dbReference type="Proteomes" id="UP000041254"/>
    </source>
</evidence>
<evidence type="ECO:0000313" key="2">
    <source>
        <dbReference type="EMBL" id="CEM17751.1"/>
    </source>
</evidence>
<feature type="region of interest" description="Disordered" evidence="1">
    <location>
        <begin position="92"/>
        <end position="111"/>
    </location>
</feature>